<dbReference type="AlphaFoldDB" id="K0SQZ2"/>
<keyword evidence="3" id="KW-1185">Reference proteome</keyword>
<protein>
    <submittedName>
        <fullName evidence="2">Uncharacterized protein</fullName>
    </submittedName>
</protein>
<evidence type="ECO:0000313" key="3">
    <source>
        <dbReference type="Proteomes" id="UP000266841"/>
    </source>
</evidence>
<feature type="region of interest" description="Disordered" evidence="1">
    <location>
        <begin position="70"/>
        <end position="135"/>
    </location>
</feature>
<gene>
    <name evidence="2" type="ORF">THAOC_11532</name>
</gene>
<feature type="region of interest" description="Disordered" evidence="1">
    <location>
        <begin position="30"/>
        <end position="56"/>
    </location>
</feature>
<name>K0SQZ2_THAOC</name>
<accession>K0SQZ2</accession>
<evidence type="ECO:0000256" key="1">
    <source>
        <dbReference type="SAM" id="MobiDB-lite"/>
    </source>
</evidence>
<organism evidence="2 3">
    <name type="scientific">Thalassiosira oceanica</name>
    <name type="common">Marine diatom</name>
    <dbReference type="NCBI Taxonomy" id="159749"/>
    <lineage>
        <taxon>Eukaryota</taxon>
        <taxon>Sar</taxon>
        <taxon>Stramenopiles</taxon>
        <taxon>Ochrophyta</taxon>
        <taxon>Bacillariophyta</taxon>
        <taxon>Coscinodiscophyceae</taxon>
        <taxon>Thalassiosirophycidae</taxon>
        <taxon>Thalassiosirales</taxon>
        <taxon>Thalassiosiraceae</taxon>
        <taxon>Thalassiosira</taxon>
    </lineage>
</organism>
<proteinExistence type="predicted"/>
<evidence type="ECO:0000313" key="2">
    <source>
        <dbReference type="EMBL" id="EJK67434.1"/>
    </source>
</evidence>
<sequence length="135" mass="13564">HCVVLKVLLTSAASPSTLTLIAAEAKKGARLARAPGGPSAGGGRRQWNGQAGAGPQGWARRFGCATAIAGRVPERGRSPAAGSGDAAARGPGDWDCPKARGPGDWDCPEARLARGPVRRGAGAGNPTSDPDGEIY</sequence>
<dbReference type="EMBL" id="AGNL01013109">
    <property type="protein sequence ID" value="EJK67434.1"/>
    <property type="molecule type" value="Genomic_DNA"/>
</dbReference>
<feature type="non-terminal residue" evidence="2">
    <location>
        <position position="1"/>
    </location>
</feature>
<comment type="caution">
    <text evidence="2">The sequence shown here is derived from an EMBL/GenBank/DDBJ whole genome shotgun (WGS) entry which is preliminary data.</text>
</comment>
<dbReference type="Proteomes" id="UP000266841">
    <property type="component" value="Unassembled WGS sequence"/>
</dbReference>
<reference evidence="2 3" key="1">
    <citation type="journal article" date="2012" name="Genome Biol.">
        <title>Genome and low-iron response of an oceanic diatom adapted to chronic iron limitation.</title>
        <authorList>
            <person name="Lommer M."/>
            <person name="Specht M."/>
            <person name="Roy A.S."/>
            <person name="Kraemer L."/>
            <person name="Andreson R."/>
            <person name="Gutowska M.A."/>
            <person name="Wolf J."/>
            <person name="Bergner S.V."/>
            <person name="Schilhabel M.B."/>
            <person name="Klostermeier U.C."/>
            <person name="Beiko R.G."/>
            <person name="Rosenstiel P."/>
            <person name="Hippler M."/>
            <person name="Laroche J."/>
        </authorList>
    </citation>
    <scope>NUCLEOTIDE SEQUENCE [LARGE SCALE GENOMIC DNA]</scope>
    <source>
        <strain evidence="2 3">CCMP1005</strain>
    </source>
</reference>
<feature type="compositionally biased region" description="Basic and acidic residues" evidence="1">
    <location>
        <begin position="95"/>
        <end position="112"/>
    </location>
</feature>